<evidence type="ECO:0000256" key="4">
    <source>
        <dbReference type="ARBA" id="ARBA00023172"/>
    </source>
</evidence>
<dbReference type="InterPro" id="IPR025269">
    <property type="entry name" value="SAM-like_dom"/>
</dbReference>
<dbReference type="SUPFAM" id="SSF56349">
    <property type="entry name" value="DNA breaking-rejoining enzymes"/>
    <property type="match status" value="1"/>
</dbReference>
<keyword evidence="4" id="KW-0233">DNA recombination</keyword>
<reference evidence="5 6" key="1">
    <citation type="submission" date="2019-09" db="EMBL/GenBank/DDBJ databases">
        <title>Distinct polysaccharide growth profiles of human intestinal Prevotella copri isolates.</title>
        <authorList>
            <person name="Fehlner-Peach H."/>
            <person name="Magnabosco C."/>
            <person name="Raghavan V."/>
            <person name="Scher J.U."/>
            <person name="Tett A."/>
            <person name="Cox L.M."/>
            <person name="Gottsegen C."/>
            <person name="Watters A."/>
            <person name="Wiltshire- Gordon J.D."/>
            <person name="Segata N."/>
            <person name="Bonneau R."/>
            <person name="Littman D.R."/>
        </authorList>
    </citation>
    <scope>NUCLEOTIDE SEQUENCE [LARGE SCALE GENOMIC DNA]</scope>
    <source>
        <strain evidence="6">iK21513</strain>
    </source>
</reference>
<dbReference type="GO" id="GO:0003677">
    <property type="term" value="F:DNA binding"/>
    <property type="evidence" value="ECO:0007669"/>
    <property type="project" value="UniProtKB-UniRule"/>
</dbReference>
<dbReference type="Pfam" id="PF13102">
    <property type="entry name" value="Phage_int_SAM_5"/>
    <property type="match status" value="1"/>
</dbReference>
<dbReference type="AlphaFoldDB" id="A0A6A7VYG6"/>
<dbReference type="PANTHER" id="PTHR30349">
    <property type="entry name" value="PHAGE INTEGRASE-RELATED"/>
    <property type="match status" value="1"/>
</dbReference>
<dbReference type="InterPro" id="IPR011010">
    <property type="entry name" value="DNA_brk_join_enz"/>
</dbReference>
<proteinExistence type="inferred from homology"/>
<gene>
    <name evidence="5" type="ORF">F7D97_07950</name>
</gene>
<comment type="caution">
    <text evidence="5">The sequence shown here is derived from an EMBL/GenBank/DDBJ whole genome shotgun (WGS) entry which is preliminary data.</text>
</comment>
<keyword evidence="3" id="KW-0238">DNA-binding</keyword>
<evidence type="ECO:0000256" key="1">
    <source>
        <dbReference type="ARBA" id="ARBA00008857"/>
    </source>
</evidence>
<dbReference type="Proteomes" id="UP000406735">
    <property type="component" value="Unassembled WGS sequence"/>
</dbReference>
<dbReference type="GO" id="GO:0006310">
    <property type="term" value="P:DNA recombination"/>
    <property type="evidence" value="ECO:0007669"/>
    <property type="project" value="UniProtKB-KW"/>
</dbReference>
<dbReference type="EMBL" id="VZCY01000068">
    <property type="protein sequence ID" value="MQN09850.1"/>
    <property type="molecule type" value="Genomic_DNA"/>
</dbReference>
<accession>A0A6A7VYG6</accession>
<sequence length="388" mass="45736">MKVYVESKTNKVFFSVTHMTKRFYVYTGLQTTEKFSGMMFPKSDKSAKAKTRRLAELYAKCESYILDHHEESPDMMKEHLKEICTGAKKEDKSPFLSFMKAFAETRERPNTRRSYERTYRCVEAYDGKCSFNTITKDWLEGFIRHEMDKGRKANGISNDITHIKAVFKKAIDDGKTQNFPFHYIKLKKEETRKRCLSLEQMRELRDAKLHGKQALYRDFFMLGFYLIGINVSDLLTLKKEDFRNDRISYYRNKTGRLYDIKVEPEAMEIISRYRSRKPQYLLRFFEDAGTFDVDHFTNNMNRTLRRIGPKDPKDMRKSSPHPIDSKMSSYYNRHSWATFASEIGISLETIGRALGHSVWEKTVTAIYVKYDNKAVDEANRKVIDYLNG</sequence>
<dbReference type="InterPro" id="IPR050090">
    <property type="entry name" value="Tyrosine_recombinase_XerCD"/>
</dbReference>
<protein>
    <submittedName>
        <fullName evidence="5">Site-specific integrase</fullName>
    </submittedName>
</protein>
<evidence type="ECO:0000313" key="6">
    <source>
        <dbReference type="Proteomes" id="UP000406735"/>
    </source>
</evidence>
<evidence type="ECO:0000256" key="2">
    <source>
        <dbReference type="ARBA" id="ARBA00022908"/>
    </source>
</evidence>
<dbReference type="Gene3D" id="1.10.150.130">
    <property type="match status" value="1"/>
</dbReference>
<dbReference type="InterPro" id="IPR044068">
    <property type="entry name" value="CB"/>
</dbReference>
<dbReference type="InterPro" id="IPR002104">
    <property type="entry name" value="Integrase_catalytic"/>
</dbReference>
<evidence type="ECO:0000256" key="3">
    <source>
        <dbReference type="ARBA" id="ARBA00023125"/>
    </source>
</evidence>
<dbReference type="PROSITE" id="PS51898">
    <property type="entry name" value="TYR_RECOMBINASE"/>
    <property type="match status" value="1"/>
</dbReference>
<dbReference type="PANTHER" id="PTHR30349:SF64">
    <property type="entry name" value="PROPHAGE INTEGRASE INTD-RELATED"/>
    <property type="match status" value="1"/>
</dbReference>
<dbReference type="PROSITE" id="PS51900">
    <property type="entry name" value="CB"/>
    <property type="match status" value="1"/>
</dbReference>
<dbReference type="GO" id="GO:0015074">
    <property type="term" value="P:DNA integration"/>
    <property type="evidence" value="ECO:0007669"/>
    <property type="project" value="UniProtKB-KW"/>
</dbReference>
<dbReference type="InterPro" id="IPR010998">
    <property type="entry name" value="Integrase_recombinase_N"/>
</dbReference>
<dbReference type="Gene3D" id="1.10.443.10">
    <property type="entry name" value="Intergrase catalytic core"/>
    <property type="match status" value="1"/>
</dbReference>
<dbReference type="InterPro" id="IPR013762">
    <property type="entry name" value="Integrase-like_cat_sf"/>
</dbReference>
<comment type="similarity">
    <text evidence="1">Belongs to the 'phage' integrase family.</text>
</comment>
<keyword evidence="2" id="KW-0229">DNA integration</keyword>
<evidence type="ECO:0000313" key="5">
    <source>
        <dbReference type="EMBL" id="MQN09850.1"/>
    </source>
</evidence>
<organism evidence="5 6">
    <name type="scientific">Segatella copri</name>
    <dbReference type="NCBI Taxonomy" id="165179"/>
    <lineage>
        <taxon>Bacteria</taxon>
        <taxon>Pseudomonadati</taxon>
        <taxon>Bacteroidota</taxon>
        <taxon>Bacteroidia</taxon>
        <taxon>Bacteroidales</taxon>
        <taxon>Prevotellaceae</taxon>
        <taxon>Segatella</taxon>
    </lineage>
</organism>
<name>A0A6A7VYG6_9BACT</name>